<keyword evidence="1" id="KW-0472">Membrane</keyword>
<proteinExistence type="predicted"/>
<gene>
    <name evidence="2" type="ORF">ALC62_06727</name>
</gene>
<reference evidence="2 3" key="1">
    <citation type="submission" date="2016-03" db="EMBL/GenBank/DDBJ databases">
        <title>Cyphomyrmex costatus WGS genome.</title>
        <authorList>
            <person name="Nygaard S."/>
            <person name="Hu H."/>
            <person name="Boomsma J."/>
            <person name="Zhang G."/>
        </authorList>
    </citation>
    <scope>NUCLEOTIDE SEQUENCE [LARGE SCALE GENOMIC DNA]</scope>
    <source>
        <strain evidence="2">MS0001</strain>
        <tissue evidence="2">Whole body</tissue>
    </source>
</reference>
<sequence>NIPVNTTLPFTNINNTTLGNPSFWIILANFFAAKNESSSLLAPVHTNLPERKISAVALGFCILIINPVNLAGLYSEFLVLTLMYMSFNSVCKLTVETTFLKK</sequence>
<keyword evidence="1" id="KW-1133">Transmembrane helix</keyword>
<evidence type="ECO:0000313" key="3">
    <source>
        <dbReference type="Proteomes" id="UP000078542"/>
    </source>
</evidence>
<feature type="non-terminal residue" evidence="2">
    <location>
        <position position="1"/>
    </location>
</feature>
<keyword evidence="1" id="KW-0812">Transmembrane</keyword>
<dbReference type="AlphaFoldDB" id="A0A151III2"/>
<accession>A0A151III2</accession>
<organism evidence="2 3">
    <name type="scientific">Cyphomyrmex costatus</name>
    <dbReference type="NCBI Taxonomy" id="456900"/>
    <lineage>
        <taxon>Eukaryota</taxon>
        <taxon>Metazoa</taxon>
        <taxon>Ecdysozoa</taxon>
        <taxon>Arthropoda</taxon>
        <taxon>Hexapoda</taxon>
        <taxon>Insecta</taxon>
        <taxon>Pterygota</taxon>
        <taxon>Neoptera</taxon>
        <taxon>Endopterygota</taxon>
        <taxon>Hymenoptera</taxon>
        <taxon>Apocrita</taxon>
        <taxon>Aculeata</taxon>
        <taxon>Formicoidea</taxon>
        <taxon>Formicidae</taxon>
        <taxon>Myrmicinae</taxon>
        <taxon>Cyphomyrmex</taxon>
    </lineage>
</organism>
<dbReference type="EMBL" id="KQ977477">
    <property type="protein sequence ID" value="KYN02495.1"/>
    <property type="molecule type" value="Genomic_DNA"/>
</dbReference>
<name>A0A151III2_9HYME</name>
<evidence type="ECO:0000256" key="1">
    <source>
        <dbReference type="SAM" id="Phobius"/>
    </source>
</evidence>
<keyword evidence="3" id="KW-1185">Reference proteome</keyword>
<feature type="transmembrane region" description="Helical" evidence="1">
    <location>
        <begin position="53"/>
        <end position="71"/>
    </location>
</feature>
<evidence type="ECO:0000313" key="2">
    <source>
        <dbReference type="EMBL" id="KYN02495.1"/>
    </source>
</evidence>
<dbReference type="Proteomes" id="UP000078542">
    <property type="component" value="Unassembled WGS sequence"/>
</dbReference>
<protein>
    <submittedName>
        <fullName evidence="2">Uncharacterized protein</fullName>
    </submittedName>
</protein>